<feature type="transmembrane region" description="Helical" evidence="1">
    <location>
        <begin position="112"/>
        <end position="129"/>
    </location>
</feature>
<dbReference type="Proteomes" id="UP000199664">
    <property type="component" value="Unassembled WGS sequence"/>
</dbReference>
<feature type="domain" description="DUF3592" evidence="2">
    <location>
        <begin position="342"/>
        <end position="429"/>
    </location>
</feature>
<feature type="transmembrane region" description="Helical" evidence="1">
    <location>
        <begin position="275"/>
        <end position="293"/>
    </location>
</feature>
<evidence type="ECO:0000313" key="3">
    <source>
        <dbReference type="EMBL" id="SEM28668.1"/>
    </source>
</evidence>
<keyword evidence="4" id="KW-1185">Reference proteome</keyword>
<evidence type="ECO:0000256" key="1">
    <source>
        <dbReference type="SAM" id="Phobius"/>
    </source>
</evidence>
<proteinExistence type="predicted"/>
<organism evidence="3 4">
    <name type="scientific">Bosea lupini</name>
    <dbReference type="NCBI Taxonomy" id="1036779"/>
    <lineage>
        <taxon>Bacteria</taxon>
        <taxon>Pseudomonadati</taxon>
        <taxon>Pseudomonadota</taxon>
        <taxon>Alphaproteobacteria</taxon>
        <taxon>Hyphomicrobiales</taxon>
        <taxon>Boseaceae</taxon>
        <taxon>Bosea</taxon>
    </lineage>
</organism>
<dbReference type="Pfam" id="PF12158">
    <property type="entry name" value="DUF3592"/>
    <property type="match status" value="2"/>
</dbReference>
<protein>
    <recommendedName>
        <fullName evidence="2">DUF3592 domain-containing protein</fullName>
    </recommendedName>
</protein>
<evidence type="ECO:0000259" key="2">
    <source>
        <dbReference type="Pfam" id="PF12158"/>
    </source>
</evidence>
<evidence type="ECO:0000313" key="4">
    <source>
        <dbReference type="Proteomes" id="UP000199664"/>
    </source>
</evidence>
<feature type="transmembrane region" description="Helical" evidence="1">
    <location>
        <begin position="434"/>
        <end position="454"/>
    </location>
</feature>
<reference evidence="4" key="1">
    <citation type="submission" date="2016-10" db="EMBL/GenBank/DDBJ databases">
        <authorList>
            <person name="Varghese N."/>
            <person name="Submissions S."/>
        </authorList>
    </citation>
    <scope>NUCLEOTIDE SEQUENCE [LARGE SCALE GENOMIC DNA]</scope>
    <source>
        <strain evidence="4">LMG 26383,CCUG 61248,R- 45681</strain>
    </source>
</reference>
<feature type="domain" description="DUF3592" evidence="2">
    <location>
        <begin position="181"/>
        <end position="266"/>
    </location>
</feature>
<accession>A0A1H7X6A2</accession>
<dbReference type="AlphaFoldDB" id="A0A1H7X6A2"/>
<dbReference type="EMBL" id="FOAN01000009">
    <property type="protein sequence ID" value="SEM28668.1"/>
    <property type="molecule type" value="Genomic_DNA"/>
</dbReference>
<sequence>MELDVCDRITTDPTAEDITRAVDQRGNDPDWFITLSDDDGYVEAGLEGRGRFRLAYHSGKARFDAAETVDAPTLKRILVAYLGGDKTWRGKLAWQPKVSPAKAAEARGEPPTWAVIAVVASLALIFVIVEVLPESWVERLPFAGTTMGNIALIALPMVVMVAAMIVNAMLKVRRASSWSQAPGRIIRSQMAVRRPPEGNEIGTVVNVPAVTYSFSVGGVTYQGTRVSLGDISGKYAQEALARYPAGRNVTVHYDPADPSDSVLEREAPKGAVKGCGLALLVVLLLVWGLYWVATEGAEVLKARMPDADVPVMLFAGLFGGAALLFFVGHRRYLARANAWPVTAGEVVSSTVEQRRSTQNGKTHTTYLPVVEFAYIVEGNRLHSRQVKLGLEVSGSASFAQGIADRYPAGSPVEVHYDPQDPSNAALENPTGTNWILLGVALASFAIALYASRIFR</sequence>
<keyword evidence="1" id="KW-1133">Transmembrane helix</keyword>
<keyword evidence="1" id="KW-0472">Membrane</keyword>
<gene>
    <name evidence="3" type="ORF">SAMN04515666_109170</name>
</gene>
<feature type="transmembrane region" description="Helical" evidence="1">
    <location>
        <begin position="309"/>
        <end position="327"/>
    </location>
</feature>
<dbReference type="InterPro" id="IPR021994">
    <property type="entry name" value="DUF3592"/>
</dbReference>
<keyword evidence="1" id="KW-0812">Transmembrane</keyword>
<name>A0A1H7X6A2_9HYPH</name>
<feature type="transmembrane region" description="Helical" evidence="1">
    <location>
        <begin position="149"/>
        <end position="170"/>
    </location>
</feature>
<dbReference type="STRING" id="1036779.SAMN04515666_109170"/>